<proteinExistence type="predicted"/>
<keyword evidence="2" id="KW-1185">Reference proteome</keyword>
<evidence type="ECO:0000313" key="2">
    <source>
        <dbReference type="Proteomes" id="UP000215914"/>
    </source>
</evidence>
<evidence type="ECO:0000313" key="1">
    <source>
        <dbReference type="EMBL" id="OTG13515.1"/>
    </source>
</evidence>
<dbReference type="AlphaFoldDB" id="A0A251TQW2"/>
<gene>
    <name evidence="1" type="ORF">HannXRQ_Chr09g0238941</name>
</gene>
<organism evidence="1 2">
    <name type="scientific">Helianthus annuus</name>
    <name type="common">Common sunflower</name>
    <dbReference type="NCBI Taxonomy" id="4232"/>
    <lineage>
        <taxon>Eukaryota</taxon>
        <taxon>Viridiplantae</taxon>
        <taxon>Streptophyta</taxon>
        <taxon>Embryophyta</taxon>
        <taxon>Tracheophyta</taxon>
        <taxon>Spermatophyta</taxon>
        <taxon>Magnoliopsida</taxon>
        <taxon>eudicotyledons</taxon>
        <taxon>Gunneridae</taxon>
        <taxon>Pentapetalae</taxon>
        <taxon>asterids</taxon>
        <taxon>campanulids</taxon>
        <taxon>Asterales</taxon>
        <taxon>Asteraceae</taxon>
        <taxon>Asteroideae</taxon>
        <taxon>Heliantheae alliance</taxon>
        <taxon>Heliantheae</taxon>
        <taxon>Helianthus</taxon>
    </lineage>
</organism>
<dbReference type="EMBL" id="CM007898">
    <property type="protein sequence ID" value="OTG13515.1"/>
    <property type="molecule type" value="Genomic_DNA"/>
</dbReference>
<sequence>MMTRMHLLTTWKRRVDIMDGNAATWFSNICLTLSICIKTSFPRKCGTPRERLRIMK</sequence>
<accession>A0A251TQW2</accession>
<dbReference type="InParanoid" id="A0A251TQW2"/>
<protein>
    <submittedName>
        <fullName evidence="1">Uncharacterized protein</fullName>
    </submittedName>
</protein>
<name>A0A251TQW2_HELAN</name>
<reference evidence="2" key="1">
    <citation type="journal article" date="2017" name="Nature">
        <title>The sunflower genome provides insights into oil metabolism, flowering and Asterid evolution.</title>
        <authorList>
            <person name="Badouin H."/>
            <person name="Gouzy J."/>
            <person name="Grassa C.J."/>
            <person name="Murat F."/>
            <person name="Staton S.E."/>
            <person name="Cottret L."/>
            <person name="Lelandais-Briere C."/>
            <person name="Owens G.L."/>
            <person name="Carrere S."/>
            <person name="Mayjonade B."/>
            <person name="Legrand L."/>
            <person name="Gill N."/>
            <person name="Kane N.C."/>
            <person name="Bowers J.E."/>
            <person name="Hubner S."/>
            <person name="Bellec A."/>
            <person name="Berard A."/>
            <person name="Berges H."/>
            <person name="Blanchet N."/>
            <person name="Boniface M.C."/>
            <person name="Brunel D."/>
            <person name="Catrice O."/>
            <person name="Chaidir N."/>
            <person name="Claudel C."/>
            <person name="Donnadieu C."/>
            <person name="Faraut T."/>
            <person name="Fievet G."/>
            <person name="Helmstetter N."/>
            <person name="King M."/>
            <person name="Knapp S.J."/>
            <person name="Lai Z."/>
            <person name="Le Paslier M.C."/>
            <person name="Lippi Y."/>
            <person name="Lorenzon L."/>
            <person name="Mandel J.R."/>
            <person name="Marage G."/>
            <person name="Marchand G."/>
            <person name="Marquand E."/>
            <person name="Bret-Mestries E."/>
            <person name="Morien E."/>
            <person name="Nambeesan S."/>
            <person name="Nguyen T."/>
            <person name="Pegot-Espagnet P."/>
            <person name="Pouilly N."/>
            <person name="Raftis F."/>
            <person name="Sallet E."/>
            <person name="Schiex T."/>
            <person name="Thomas J."/>
            <person name="Vandecasteele C."/>
            <person name="Vares D."/>
            <person name="Vear F."/>
            <person name="Vautrin S."/>
            <person name="Crespi M."/>
            <person name="Mangin B."/>
            <person name="Burke J.M."/>
            <person name="Salse J."/>
            <person name="Munos S."/>
            <person name="Vincourt P."/>
            <person name="Rieseberg L.H."/>
            <person name="Langlade N.B."/>
        </authorList>
    </citation>
    <scope>NUCLEOTIDE SEQUENCE [LARGE SCALE GENOMIC DNA]</scope>
    <source>
        <strain evidence="2">cv. SF193</strain>
    </source>
</reference>
<dbReference type="Proteomes" id="UP000215914">
    <property type="component" value="Chromosome 9"/>
</dbReference>